<evidence type="ECO:0000256" key="6">
    <source>
        <dbReference type="ARBA" id="ARBA00022606"/>
    </source>
</evidence>
<keyword evidence="11" id="KW-0547">Nucleotide-binding</keyword>
<feature type="domain" description="PAS" evidence="19">
    <location>
        <begin position="394"/>
        <end position="464"/>
    </location>
</feature>
<sequence length="869" mass="95646">MNDIRPGREIEALEKTFGAGKLLDSLPIGVCCCGCDGRIRQINRRARELWGRSPETDERFDGAYRLFLPDGTPVAREEAPMAQVLRTARPVRNRPFNIERPDGRRIKIVADVEPLFDEDGALVGAVNCFREADEAAAAGDNTQLSSDVDDSFENGAVALHIVDRNGIILRANRAELDLLGYEEAEYVGHHISEFHADKAALEHILGQLARGQKVDQHPARLIAKDGSIRHVLVTSNACFRDGAFVRTRCFTIDVTASRHAEEQAQERERRLQEVLLEVPVAVYMTDADGVLTFCNRAAIEMAGREPRIGHDKWCVFGRLFSVEGAPLPLEQSTAATALREKRFVDSVEFIGERPDGSRVRAIAYPMPLFKENGRLVGLVNMMVDISERHRAEVESAYLAAIVSSSSDAIVSKTLDGIIQSWNAGATRIFGYLPEEIIGQPVTTIIPPELQDQEEEILSRLRRGERINHFETERLTKDGRRIDISLTISPIHDRSGRIIGASKIARDITDRKRAERLQRLLISELNHRVKNTLATVQSIANQTVRYARNPQEAAASFSGRIQALAHTHDLLTRNSWQGADVLRLARDQLLFDGAEDSRISFSGPALTLDPHPTLHLALILHELGTNARKYGSLSVPEGRLDVNWTLRSGNEGSRLLLSWRESGGPPVKAPTQRGFGTTLIKRSLASHGGEVSIDYRAEGLVCHIMLPVPERTHSDESGFANAIPVTTSRPAAERASSESAGLRDLRVLVVEDEALIAMDIVATLTEAGCKVVGPAATVETAEKLIATEEIDAALLDANLDGRSVETIAVKLTRNRIPFAFLTGYEREALPEAFREAPLISKPFTRSAAIDMLSLLTASDSTVVRMPSRGG</sequence>
<evidence type="ECO:0000256" key="3">
    <source>
        <dbReference type="ARBA" id="ARBA00021740"/>
    </source>
</evidence>
<keyword evidence="8" id="KW-0288">FMN</keyword>
<comment type="catalytic activity">
    <reaction evidence="1">
        <text>ATP + protein L-histidine = ADP + protein N-phospho-L-histidine.</text>
        <dbReference type="EC" id="2.7.13.3"/>
    </reaction>
</comment>
<dbReference type="Gene3D" id="3.30.565.10">
    <property type="entry name" value="Histidine kinase-like ATPase, C-terminal domain"/>
    <property type="match status" value="1"/>
</dbReference>
<dbReference type="GO" id="GO:0004673">
    <property type="term" value="F:protein histidine kinase activity"/>
    <property type="evidence" value="ECO:0007669"/>
    <property type="project" value="UniProtKB-EC"/>
</dbReference>
<keyword evidence="12" id="KW-0418">Kinase</keyword>
<reference evidence="21" key="1">
    <citation type="submission" date="2022-08" db="EMBL/GenBank/DDBJ databases">
        <title>Chelativorans sichuanense sp. nov., a paraffin oil-degrading bacterium isolated from a mixture of oil-based drill cuttings and paddy soil.</title>
        <authorList>
            <person name="Yu J."/>
            <person name="Liu H."/>
            <person name="Chen Q."/>
        </authorList>
    </citation>
    <scope>NUCLEOTIDE SEQUENCE</scope>
    <source>
        <strain evidence="21">SCAU 2101</strain>
    </source>
</reference>
<evidence type="ECO:0000256" key="13">
    <source>
        <dbReference type="ARBA" id="ARBA00022840"/>
    </source>
</evidence>
<dbReference type="Pfam" id="PF13426">
    <property type="entry name" value="PAS_9"/>
    <property type="match status" value="2"/>
</dbReference>
<evidence type="ECO:0000256" key="2">
    <source>
        <dbReference type="ARBA" id="ARBA00012438"/>
    </source>
</evidence>
<keyword evidence="13" id="KW-0067">ATP-binding</keyword>
<evidence type="ECO:0000256" key="7">
    <source>
        <dbReference type="ARBA" id="ARBA00022630"/>
    </source>
</evidence>
<evidence type="ECO:0000259" key="18">
    <source>
        <dbReference type="PROSITE" id="PS50110"/>
    </source>
</evidence>
<dbReference type="CDD" id="cd00130">
    <property type="entry name" value="PAS"/>
    <property type="match status" value="3"/>
</dbReference>
<dbReference type="SMART" id="SM00911">
    <property type="entry name" value="HWE_HK"/>
    <property type="match status" value="1"/>
</dbReference>
<dbReference type="SUPFAM" id="SSF55785">
    <property type="entry name" value="PYP-like sensor domain (PAS domain)"/>
    <property type="match status" value="4"/>
</dbReference>
<dbReference type="SMART" id="SM00091">
    <property type="entry name" value="PAS"/>
    <property type="match status" value="5"/>
</dbReference>
<keyword evidence="10" id="KW-0677">Repeat</keyword>
<feature type="domain" description="PAS" evidence="19">
    <location>
        <begin position="267"/>
        <end position="306"/>
    </location>
</feature>
<evidence type="ECO:0000256" key="5">
    <source>
        <dbReference type="ARBA" id="ARBA00022553"/>
    </source>
</evidence>
<dbReference type="GO" id="GO:0009881">
    <property type="term" value="F:photoreceptor activity"/>
    <property type="evidence" value="ECO:0007669"/>
    <property type="project" value="UniProtKB-KW"/>
</dbReference>
<protein>
    <recommendedName>
        <fullName evidence="3">Blue-light-activated histidine kinase</fullName>
        <ecNumber evidence="2">2.7.13.3</ecNumber>
    </recommendedName>
</protein>
<evidence type="ECO:0000256" key="4">
    <source>
        <dbReference type="ARBA" id="ARBA00022543"/>
    </source>
</evidence>
<feature type="domain" description="PAC" evidence="20">
    <location>
        <begin position="467"/>
        <end position="519"/>
    </location>
</feature>
<dbReference type="PROSITE" id="PS50110">
    <property type="entry name" value="RESPONSE_REGULATORY"/>
    <property type="match status" value="1"/>
</dbReference>
<gene>
    <name evidence="21" type="ORF">NYR54_15010</name>
</gene>
<dbReference type="NCBIfam" id="TIGR00229">
    <property type="entry name" value="sensory_box"/>
    <property type="match status" value="3"/>
</dbReference>
<comment type="caution">
    <text evidence="21">The sequence shown here is derived from an EMBL/GenBank/DDBJ whole genome shotgun (WGS) entry which is preliminary data.</text>
</comment>
<keyword evidence="15" id="KW-0843">Virulence</keyword>
<dbReference type="EMBL" id="JAODNV010000017">
    <property type="protein sequence ID" value="MCT8991587.1"/>
    <property type="molecule type" value="Genomic_DNA"/>
</dbReference>
<dbReference type="InterPro" id="IPR036890">
    <property type="entry name" value="HATPase_C_sf"/>
</dbReference>
<evidence type="ECO:0000259" key="19">
    <source>
        <dbReference type="PROSITE" id="PS50112"/>
    </source>
</evidence>
<dbReference type="InterPro" id="IPR001610">
    <property type="entry name" value="PAC"/>
</dbReference>
<evidence type="ECO:0000256" key="17">
    <source>
        <dbReference type="PROSITE-ProRule" id="PRU00169"/>
    </source>
</evidence>
<dbReference type="PROSITE" id="PS50112">
    <property type="entry name" value="PAS"/>
    <property type="match status" value="3"/>
</dbReference>
<keyword evidence="22" id="KW-1185">Reference proteome</keyword>
<dbReference type="SMART" id="SM00086">
    <property type="entry name" value="PAC"/>
    <property type="match status" value="4"/>
</dbReference>
<evidence type="ECO:0000313" key="21">
    <source>
        <dbReference type="EMBL" id="MCT8991587.1"/>
    </source>
</evidence>
<keyword evidence="7" id="KW-0285">Flavoprotein</keyword>
<accession>A0A9X2X923</accession>
<evidence type="ECO:0000259" key="20">
    <source>
        <dbReference type="PROSITE" id="PS50113"/>
    </source>
</evidence>
<evidence type="ECO:0000256" key="8">
    <source>
        <dbReference type="ARBA" id="ARBA00022643"/>
    </source>
</evidence>
<evidence type="ECO:0000256" key="15">
    <source>
        <dbReference type="ARBA" id="ARBA00023026"/>
    </source>
</evidence>
<evidence type="ECO:0000256" key="12">
    <source>
        <dbReference type="ARBA" id="ARBA00022777"/>
    </source>
</evidence>
<dbReference type="Gene3D" id="3.40.50.2300">
    <property type="match status" value="1"/>
</dbReference>
<organism evidence="21 22">
    <name type="scientific">Chelativorans petroleitrophicus</name>
    <dbReference type="NCBI Taxonomy" id="2975484"/>
    <lineage>
        <taxon>Bacteria</taxon>
        <taxon>Pseudomonadati</taxon>
        <taxon>Pseudomonadota</taxon>
        <taxon>Alphaproteobacteria</taxon>
        <taxon>Hyphomicrobiales</taxon>
        <taxon>Phyllobacteriaceae</taxon>
        <taxon>Chelativorans</taxon>
    </lineage>
</organism>
<dbReference type="PANTHER" id="PTHR41523:SF8">
    <property type="entry name" value="ETHYLENE RESPONSE SENSOR PROTEIN"/>
    <property type="match status" value="1"/>
</dbReference>
<dbReference type="InterPro" id="IPR013656">
    <property type="entry name" value="PAS_4"/>
</dbReference>
<keyword evidence="5 17" id="KW-0597">Phosphoprotein</keyword>
<keyword evidence="16" id="KW-0675">Receptor</keyword>
<dbReference type="GO" id="GO:0005524">
    <property type="term" value="F:ATP binding"/>
    <property type="evidence" value="ECO:0007669"/>
    <property type="project" value="UniProtKB-KW"/>
</dbReference>
<dbReference type="InterPro" id="IPR000700">
    <property type="entry name" value="PAS-assoc_C"/>
</dbReference>
<dbReference type="InterPro" id="IPR011006">
    <property type="entry name" value="CheY-like_superfamily"/>
</dbReference>
<keyword evidence="4" id="KW-0600">Photoreceptor protein</keyword>
<dbReference type="Proteomes" id="UP001149009">
    <property type="component" value="Unassembled WGS sequence"/>
</dbReference>
<dbReference type="PANTHER" id="PTHR41523">
    <property type="entry name" value="TWO-COMPONENT SYSTEM SENSOR PROTEIN"/>
    <property type="match status" value="1"/>
</dbReference>
<evidence type="ECO:0000256" key="16">
    <source>
        <dbReference type="ARBA" id="ARBA00023170"/>
    </source>
</evidence>
<feature type="domain" description="PAC" evidence="20">
    <location>
        <begin position="345"/>
        <end position="397"/>
    </location>
</feature>
<dbReference type="InterPro" id="IPR011102">
    <property type="entry name" value="Sig_transdc_His_kinase_HWE"/>
</dbReference>
<dbReference type="SUPFAM" id="SSF52172">
    <property type="entry name" value="CheY-like"/>
    <property type="match status" value="1"/>
</dbReference>
<feature type="domain" description="Response regulatory" evidence="18">
    <location>
        <begin position="745"/>
        <end position="855"/>
    </location>
</feature>
<dbReference type="AlphaFoldDB" id="A0A9X2X923"/>
<dbReference type="GO" id="GO:0000160">
    <property type="term" value="P:phosphorelay signal transduction system"/>
    <property type="evidence" value="ECO:0007669"/>
    <property type="project" value="InterPro"/>
</dbReference>
<dbReference type="Pfam" id="PF07536">
    <property type="entry name" value="HWE_HK"/>
    <property type="match status" value="1"/>
</dbReference>
<dbReference type="PROSITE" id="PS50113">
    <property type="entry name" value="PAC"/>
    <property type="match status" value="2"/>
</dbReference>
<dbReference type="SUPFAM" id="SSF55874">
    <property type="entry name" value="ATPase domain of HSP90 chaperone/DNA topoisomerase II/histidine kinase"/>
    <property type="match status" value="1"/>
</dbReference>
<evidence type="ECO:0000256" key="9">
    <source>
        <dbReference type="ARBA" id="ARBA00022679"/>
    </source>
</evidence>
<dbReference type="EC" id="2.7.13.3" evidence="2"/>
<evidence type="ECO:0000256" key="1">
    <source>
        <dbReference type="ARBA" id="ARBA00000085"/>
    </source>
</evidence>
<evidence type="ECO:0000313" key="22">
    <source>
        <dbReference type="Proteomes" id="UP001149009"/>
    </source>
</evidence>
<keyword evidence="6" id="KW-0716">Sensory transduction</keyword>
<dbReference type="Gene3D" id="3.30.450.20">
    <property type="entry name" value="PAS domain"/>
    <property type="match status" value="4"/>
</dbReference>
<feature type="modified residue" description="4-aspartylphosphate" evidence="17">
    <location>
        <position position="795"/>
    </location>
</feature>
<dbReference type="SMART" id="SM00448">
    <property type="entry name" value="REC"/>
    <property type="match status" value="1"/>
</dbReference>
<dbReference type="InterPro" id="IPR001789">
    <property type="entry name" value="Sig_transdc_resp-reg_receiver"/>
</dbReference>
<feature type="domain" description="PAS" evidence="19">
    <location>
        <begin position="144"/>
        <end position="188"/>
    </location>
</feature>
<evidence type="ECO:0000256" key="10">
    <source>
        <dbReference type="ARBA" id="ARBA00022737"/>
    </source>
</evidence>
<keyword evidence="9" id="KW-0808">Transferase</keyword>
<dbReference type="InterPro" id="IPR035965">
    <property type="entry name" value="PAS-like_dom_sf"/>
</dbReference>
<dbReference type="RefSeq" id="WP_261516520.1">
    <property type="nucleotide sequence ID" value="NZ_JAODNV010000017.1"/>
</dbReference>
<keyword evidence="14" id="KW-0157">Chromophore</keyword>
<dbReference type="InterPro" id="IPR000014">
    <property type="entry name" value="PAS"/>
</dbReference>
<dbReference type="Pfam" id="PF08448">
    <property type="entry name" value="PAS_4"/>
    <property type="match status" value="2"/>
</dbReference>
<evidence type="ECO:0000256" key="14">
    <source>
        <dbReference type="ARBA" id="ARBA00022991"/>
    </source>
</evidence>
<name>A0A9X2X923_9HYPH</name>
<proteinExistence type="predicted"/>
<evidence type="ECO:0000256" key="11">
    <source>
        <dbReference type="ARBA" id="ARBA00022741"/>
    </source>
</evidence>